<evidence type="ECO:0000256" key="2">
    <source>
        <dbReference type="ARBA" id="ARBA00022475"/>
    </source>
</evidence>
<dbReference type="EMBL" id="CP007793">
    <property type="protein sequence ID" value="AIB12474.1"/>
    <property type="molecule type" value="Genomic_DNA"/>
</dbReference>
<dbReference type="GO" id="GO:0005886">
    <property type="term" value="C:plasma membrane"/>
    <property type="evidence" value="ECO:0007669"/>
    <property type="project" value="UniProtKB-SubCell"/>
</dbReference>
<dbReference type="Proteomes" id="UP000027186">
    <property type="component" value="Chromosome"/>
</dbReference>
<dbReference type="GO" id="GO:0006487">
    <property type="term" value="P:protein N-linked glycosylation"/>
    <property type="evidence" value="ECO:0007669"/>
    <property type="project" value="TreeGrafter"/>
</dbReference>
<evidence type="ECO:0000256" key="6">
    <source>
        <dbReference type="ARBA" id="ARBA00023315"/>
    </source>
</evidence>
<evidence type="ECO:0000313" key="8">
    <source>
        <dbReference type="EMBL" id="AIB12474.1"/>
    </source>
</evidence>
<dbReference type="GO" id="GO:0009247">
    <property type="term" value="P:glycolipid biosynthetic process"/>
    <property type="evidence" value="ECO:0007669"/>
    <property type="project" value="UniProtKB-ARBA"/>
</dbReference>
<dbReference type="Pfam" id="PF00535">
    <property type="entry name" value="Glycos_transf_2"/>
    <property type="match status" value="1"/>
</dbReference>
<keyword evidence="6" id="KW-0012">Acyltransferase</keyword>
<dbReference type="AlphaFoldDB" id="A0A060DNM6"/>
<keyword evidence="3" id="KW-0997">Cell inner membrane</keyword>
<evidence type="ECO:0000259" key="7">
    <source>
        <dbReference type="Pfam" id="PF00535"/>
    </source>
</evidence>
<proteinExistence type="predicted"/>
<dbReference type="Pfam" id="PF03279">
    <property type="entry name" value="Lip_A_acyltrans"/>
    <property type="match status" value="1"/>
</dbReference>
<reference evidence="8 9" key="1">
    <citation type="journal article" date="2014" name="Genome Announc.">
        <title>Complete Genome Sequence of the Model Rhizosphere Strain Azospirillum brasilense Az39, Successfully Applied in Agriculture.</title>
        <authorList>
            <person name="Rivera D."/>
            <person name="Revale S."/>
            <person name="Molina R."/>
            <person name="Gualpa J."/>
            <person name="Puente M."/>
            <person name="Maroniche G."/>
            <person name="Paris G."/>
            <person name="Baker D."/>
            <person name="Clavijo B."/>
            <person name="McLay K."/>
            <person name="Spaepen S."/>
            <person name="Perticari A."/>
            <person name="Vazquez M."/>
            <person name="Wisniewski-Dye F."/>
            <person name="Watkins C."/>
            <person name="Martinez-Abarca F."/>
            <person name="Vanderleyden J."/>
            <person name="Cassan F."/>
        </authorList>
    </citation>
    <scope>NUCLEOTIDE SEQUENCE [LARGE SCALE GENOMIC DNA]</scope>
    <source>
        <strain evidence="8 9">Az39</strain>
    </source>
</reference>
<sequence>MSIRACAIIPSHNHHTALGGIVAALRGHGLEVILIDDGSGEPARTAIAALHAPADGVEVQRLEVNRGKGGAVMAGLRRAHERGFTHAVQVDADGQHDLAAVADLLSTAAAHPNALVSGRPVYDHSVPRSRLIARWATHVWIWVETLSLRVKDSMCGFRVYPLAPTMAVLDSERIGTRMDFDPEIVVRLFWRGVPLIHIPVRVVYPEGNTSNFNLLRDNVLLTRMHTRLVLTMLLRLPSVLRNRPPGRGADAHWSTVGERGAWWGMRLVTLVYRLLGRPGCIALLWPVVSYFYATNAAGRQHSLGFLAQANAAKGLPAPSWWDGLRHHMSFAVKALDTFIAWAAPERTGPIAVDGAEALSRLAAEGRGALLIVSHLGNAELSRARLGTRFEKDINVLLHTRHAVRYNRMIRSVRPDAADHTIQVTDIGPQTAIDLKERVERGEWIAIAGDRTPVEFNGRVSRVPFLGRDAAFSQGPYVLAALMGCPVYLLFCLREGQGHRVTFEPFAERIELPRRGKDEALAALAARYAQRLEHHCLRDPLQWYNFFDFWADPKTGPR</sequence>
<dbReference type="SUPFAM" id="SSF53448">
    <property type="entry name" value="Nucleotide-diphospho-sugar transferases"/>
    <property type="match status" value="1"/>
</dbReference>
<dbReference type="InterPro" id="IPR004960">
    <property type="entry name" value="LipA_acyltrans"/>
</dbReference>
<keyword evidence="4" id="KW-0808">Transferase</keyword>
<dbReference type="RefSeq" id="WP_038529217.1">
    <property type="nucleotide sequence ID" value="NZ_CP007793.1"/>
</dbReference>
<dbReference type="PANTHER" id="PTHR10859:SF91">
    <property type="entry name" value="DOLICHYL-PHOSPHATE BETA-GLUCOSYLTRANSFERASE"/>
    <property type="match status" value="1"/>
</dbReference>
<comment type="subcellular location">
    <subcellularLocation>
        <location evidence="1">Cell inner membrane</location>
    </subcellularLocation>
</comment>
<gene>
    <name evidence="8" type="ORF">ABAZ39_10800</name>
</gene>
<keyword evidence="2" id="KW-1003">Cell membrane</keyword>
<organism evidence="8 9">
    <name type="scientific">Azospirillum argentinense</name>
    <dbReference type="NCBI Taxonomy" id="2970906"/>
    <lineage>
        <taxon>Bacteria</taxon>
        <taxon>Pseudomonadati</taxon>
        <taxon>Pseudomonadota</taxon>
        <taxon>Alphaproteobacteria</taxon>
        <taxon>Rhodospirillales</taxon>
        <taxon>Azospirillaceae</taxon>
        <taxon>Azospirillum</taxon>
    </lineage>
</organism>
<dbReference type="InterPro" id="IPR001173">
    <property type="entry name" value="Glyco_trans_2-like"/>
</dbReference>
<dbReference type="GO" id="GO:0016746">
    <property type="term" value="F:acyltransferase activity"/>
    <property type="evidence" value="ECO:0007669"/>
    <property type="project" value="UniProtKB-KW"/>
</dbReference>
<dbReference type="Gene3D" id="3.90.550.10">
    <property type="entry name" value="Spore Coat Polysaccharide Biosynthesis Protein SpsA, Chain A"/>
    <property type="match status" value="1"/>
</dbReference>
<dbReference type="PANTHER" id="PTHR10859">
    <property type="entry name" value="GLYCOSYL TRANSFERASE"/>
    <property type="match status" value="1"/>
</dbReference>
<evidence type="ECO:0000256" key="4">
    <source>
        <dbReference type="ARBA" id="ARBA00022679"/>
    </source>
</evidence>
<dbReference type="InterPro" id="IPR029044">
    <property type="entry name" value="Nucleotide-diphossugar_trans"/>
</dbReference>
<protein>
    <recommendedName>
        <fullName evidence="7">Glycosyltransferase 2-like domain-containing protein</fullName>
    </recommendedName>
</protein>
<evidence type="ECO:0000256" key="1">
    <source>
        <dbReference type="ARBA" id="ARBA00004533"/>
    </source>
</evidence>
<dbReference type="CDD" id="cd04179">
    <property type="entry name" value="DPM_DPG-synthase_like"/>
    <property type="match status" value="1"/>
</dbReference>
<name>A0A060DNM6_9PROT</name>
<accession>A0A060DNM6</accession>
<keyword evidence="5" id="KW-0472">Membrane</keyword>
<evidence type="ECO:0000313" key="9">
    <source>
        <dbReference type="Proteomes" id="UP000027186"/>
    </source>
</evidence>
<dbReference type="CDD" id="cd07984">
    <property type="entry name" value="LPLAT_LABLAT-like"/>
    <property type="match status" value="1"/>
</dbReference>
<evidence type="ECO:0000256" key="5">
    <source>
        <dbReference type="ARBA" id="ARBA00023136"/>
    </source>
</evidence>
<feature type="domain" description="Glycosyltransferase 2-like" evidence="7">
    <location>
        <begin position="7"/>
        <end position="128"/>
    </location>
</feature>
<evidence type="ECO:0000256" key="3">
    <source>
        <dbReference type="ARBA" id="ARBA00022519"/>
    </source>
</evidence>
<dbReference type="KEGG" id="abq:ABAZ39_10800"/>